<dbReference type="EMBL" id="JAEAOA010001593">
    <property type="protein sequence ID" value="KAK3587003.1"/>
    <property type="molecule type" value="Genomic_DNA"/>
</dbReference>
<protein>
    <recommendedName>
        <fullName evidence="4">Sodefrin-like factor</fullName>
    </recommendedName>
</protein>
<proteinExistence type="predicted"/>
<gene>
    <name evidence="2" type="ORF">CHS0354_026722</name>
</gene>
<name>A0AAE0S8M2_9BIVA</name>
<comment type="caution">
    <text evidence="2">The sequence shown here is derived from an EMBL/GenBank/DDBJ whole genome shotgun (WGS) entry which is preliminary data.</text>
</comment>
<evidence type="ECO:0000313" key="3">
    <source>
        <dbReference type="Proteomes" id="UP001195483"/>
    </source>
</evidence>
<feature type="signal peptide" evidence="1">
    <location>
        <begin position="1"/>
        <end position="26"/>
    </location>
</feature>
<reference evidence="2" key="1">
    <citation type="journal article" date="2021" name="Genome Biol. Evol.">
        <title>A High-Quality Reference Genome for a Parasitic Bivalve with Doubly Uniparental Inheritance (Bivalvia: Unionida).</title>
        <authorList>
            <person name="Smith C.H."/>
        </authorList>
    </citation>
    <scope>NUCLEOTIDE SEQUENCE</scope>
    <source>
        <strain evidence="2">CHS0354</strain>
    </source>
</reference>
<organism evidence="2 3">
    <name type="scientific">Potamilus streckersoni</name>
    <dbReference type="NCBI Taxonomy" id="2493646"/>
    <lineage>
        <taxon>Eukaryota</taxon>
        <taxon>Metazoa</taxon>
        <taxon>Spiralia</taxon>
        <taxon>Lophotrochozoa</taxon>
        <taxon>Mollusca</taxon>
        <taxon>Bivalvia</taxon>
        <taxon>Autobranchia</taxon>
        <taxon>Heteroconchia</taxon>
        <taxon>Palaeoheterodonta</taxon>
        <taxon>Unionida</taxon>
        <taxon>Unionoidea</taxon>
        <taxon>Unionidae</taxon>
        <taxon>Ambleminae</taxon>
        <taxon>Lampsilini</taxon>
        <taxon>Potamilus</taxon>
    </lineage>
</organism>
<keyword evidence="1" id="KW-0732">Signal</keyword>
<sequence>MAQELQICGLVLLGVLLSVEIQGTNALTCRVCRNALFLDECTEQQTCLYNEECYIDQLLTPQFQILYNAGCRSKAVCLTSSTTHVGKRALSNYIGCSQCCDTHGNSSNLECNIHLCGIRNRYNTTIQCYYCGGDGIQGAVFNGRKCERVQTCNEDEVCFASTKTIGGSIMHSFGCAQKLHCQVHTTLVLEGLGISTGIDISHLTATGEIAFVGRKRQTEVCYICCGDALCNNSECWEVKSRQNRSVCQSKEIRLRYSNTQALT</sequence>
<evidence type="ECO:0000313" key="2">
    <source>
        <dbReference type="EMBL" id="KAK3587003.1"/>
    </source>
</evidence>
<reference evidence="2" key="2">
    <citation type="journal article" date="2021" name="Genome Biol. Evol.">
        <title>Developing a high-quality reference genome for a parasitic bivalve with doubly uniparental inheritance (Bivalvia: Unionida).</title>
        <authorList>
            <person name="Smith C.H."/>
        </authorList>
    </citation>
    <scope>NUCLEOTIDE SEQUENCE</scope>
    <source>
        <strain evidence="2">CHS0354</strain>
        <tissue evidence="2">Mantle</tissue>
    </source>
</reference>
<evidence type="ECO:0000256" key="1">
    <source>
        <dbReference type="SAM" id="SignalP"/>
    </source>
</evidence>
<accession>A0AAE0S8M2</accession>
<dbReference type="AlphaFoldDB" id="A0AAE0S8M2"/>
<dbReference type="Proteomes" id="UP001195483">
    <property type="component" value="Unassembled WGS sequence"/>
</dbReference>
<evidence type="ECO:0008006" key="4">
    <source>
        <dbReference type="Google" id="ProtNLM"/>
    </source>
</evidence>
<reference evidence="2" key="3">
    <citation type="submission" date="2023-05" db="EMBL/GenBank/DDBJ databases">
        <authorList>
            <person name="Smith C.H."/>
        </authorList>
    </citation>
    <scope>NUCLEOTIDE SEQUENCE</scope>
    <source>
        <strain evidence="2">CHS0354</strain>
        <tissue evidence="2">Mantle</tissue>
    </source>
</reference>
<feature type="chain" id="PRO_5042220191" description="Sodefrin-like factor" evidence="1">
    <location>
        <begin position="27"/>
        <end position="263"/>
    </location>
</feature>
<keyword evidence="3" id="KW-1185">Reference proteome</keyword>